<feature type="region of interest" description="Disordered" evidence="6">
    <location>
        <begin position="516"/>
        <end position="537"/>
    </location>
</feature>
<feature type="transmembrane region" description="Helical" evidence="7">
    <location>
        <begin position="253"/>
        <end position="271"/>
    </location>
</feature>
<feature type="domain" description="Major facilitator superfamily (MFS) profile" evidence="8">
    <location>
        <begin position="34"/>
        <end position="514"/>
    </location>
</feature>
<dbReference type="PANTHER" id="PTHR42718">
    <property type="entry name" value="MAJOR FACILITATOR SUPERFAMILY MULTIDRUG TRANSPORTER MFSC"/>
    <property type="match status" value="1"/>
</dbReference>
<dbReference type="RefSeq" id="WP_211906025.1">
    <property type="nucleotide sequence ID" value="NZ_CP046730.1"/>
</dbReference>
<keyword evidence="4 7" id="KW-1133">Transmembrane helix</keyword>
<dbReference type="Pfam" id="PF07690">
    <property type="entry name" value="MFS_1"/>
    <property type="match status" value="1"/>
</dbReference>
<feature type="transmembrane region" description="Helical" evidence="7">
    <location>
        <begin position="419"/>
        <end position="439"/>
    </location>
</feature>
<feature type="transmembrane region" description="Helical" evidence="7">
    <location>
        <begin position="122"/>
        <end position="147"/>
    </location>
</feature>
<evidence type="ECO:0000256" key="2">
    <source>
        <dbReference type="ARBA" id="ARBA00022448"/>
    </source>
</evidence>
<dbReference type="PROSITE" id="PS50850">
    <property type="entry name" value="MFS"/>
    <property type="match status" value="1"/>
</dbReference>
<accession>A0ABX7ZP51</accession>
<dbReference type="EMBL" id="CP046730">
    <property type="protein sequence ID" value="QUP56945.1"/>
    <property type="molecule type" value="Genomic_DNA"/>
</dbReference>
<evidence type="ECO:0000313" key="10">
    <source>
        <dbReference type="Proteomes" id="UP000677898"/>
    </source>
</evidence>
<protein>
    <submittedName>
        <fullName evidence="9">MFS transporter</fullName>
    </submittedName>
</protein>
<keyword evidence="9" id="KW-0614">Plasmid</keyword>
<keyword evidence="2" id="KW-0813">Transport</keyword>
<keyword evidence="10" id="KW-1185">Reference proteome</keyword>
<evidence type="ECO:0000256" key="4">
    <source>
        <dbReference type="ARBA" id="ARBA00022989"/>
    </source>
</evidence>
<feature type="transmembrane region" description="Helical" evidence="7">
    <location>
        <begin position="27"/>
        <end position="47"/>
    </location>
</feature>
<organism evidence="9 10">
    <name type="scientific">Ralstonia syzygii</name>
    <dbReference type="NCBI Taxonomy" id="28097"/>
    <lineage>
        <taxon>Bacteria</taxon>
        <taxon>Pseudomonadati</taxon>
        <taxon>Pseudomonadota</taxon>
        <taxon>Betaproteobacteria</taxon>
        <taxon>Burkholderiales</taxon>
        <taxon>Burkholderiaceae</taxon>
        <taxon>Ralstonia</taxon>
        <taxon>Ralstonia solanacearum species complex</taxon>
    </lineage>
</organism>
<sequence>MTRPTPTPGPGPAGTAASPATAPPPAFGVRLAAGLLGVLLAALLSGLNNRVPGLALADVQGALGFAQDDASWLNTAYAAGELAVMPFATWFAVTFSMRRFHLAMLACALALSAIMPEVRNLYLLLALRALQGLFSGALIPMLMMSALRFLPPSIRLHGLALYAMTATFAPNVALWLAALCVDRLEDWRWVYWHTIPLGLVAMGLIAWGIPKMPPALSRLRQGNWPGMALGVPGLALVVAGLDQGVRLDWFHSPLITAALGVGTVFTALFLASEWRHPAPFMRLQMLGRRNLGLGFSVFVCLLLTMATAVTLPAGVLGRLQAFRMEQMASIGLIVGLPQLVLGPAVALLLYQRWVDARHVFAAGLACIAAACWLGADITSEWMVPQLVWAEILQAIGQPMAVIALLFLATSVVQPMEGPYVAGIVNTFRAFSSVLGGAIIGQLTAVRGHFHAEMLLDQAGRLLPRLPPPDPGASSLAALVSQQAGILAAADVYRVFGWLALLLIPVVLKLQHIPAPTQTRTPQAAPPTGTGTQTRTTH</sequence>
<feature type="compositionally biased region" description="Pro residues" evidence="6">
    <location>
        <begin position="1"/>
        <end position="11"/>
    </location>
</feature>
<proteinExistence type="predicted"/>
<feature type="transmembrane region" description="Helical" evidence="7">
    <location>
        <begin position="190"/>
        <end position="210"/>
    </location>
</feature>
<dbReference type="InterPro" id="IPR036259">
    <property type="entry name" value="MFS_trans_sf"/>
</dbReference>
<feature type="region of interest" description="Disordered" evidence="6">
    <location>
        <begin position="1"/>
        <end position="21"/>
    </location>
</feature>
<geneLocation type="plasmid" evidence="9 10">
    <name>pLLRS-1</name>
</geneLocation>
<evidence type="ECO:0000256" key="5">
    <source>
        <dbReference type="ARBA" id="ARBA00023136"/>
    </source>
</evidence>
<evidence type="ECO:0000256" key="3">
    <source>
        <dbReference type="ARBA" id="ARBA00022692"/>
    </source>
</evidence>
<name>A0ABX7ZP51_9RALS</name>
<keyword evidence="3 7" id="KW-0812">Transmembrane</keyword>
<dbReference type="Proteomes" id="UP000677898">
    <property type="component" value="Plasmid pLLRS-1"/>
</dbReference>
<evidence type="ECO:0000256" key="6">
    <source>
        <dbReference type="SAM" id="MobiDB-lite"/>
    </source>
</evidence>
<comment type="subcellular location">
    <subcellularLocation>
        <location evidence="1">Membrane</location>
        <topology evidence="1">Multi-pass membrane protein</topology>
    </subcellularLocation>
</comment>
<dbReference type="InterPro" id="IPR011701">
    <property type="entry name" value="MFS"/>
</dbReference>
<keyword evidence="5 7" id="KW-0472">Membrane</keyword>
<feature type="transmembrane region" description="Helical" evidence="7">
    <location>
        <begin position="357"/>
        <end position="375"/>
    </location>
</feature>
<feature type="transmembrane region" description="Helical" evidence="7">
    <location>
        <begin position="387"/>
        <end position="407"/>
    </location>
</feature>
<evidence type="ECO:0000313" key="9">
    <source>
        <dbReference type="EMBL" id="QUP56945.1"/>
    </source>
</evidence>
<feature type="transmembrane region" description="Helical" evidence="7">
    <location>
        <begin position="291"/>
        <end position="315"/>
    </location>
</feature>
<evidence type="ECO:0000259" key="8">
    <source>
        <dbReference type="PROSITE" id="PS50850"/>
    </source>
</evidence>
<dbReference type="PANTHER" id="PTHR42718:SF9">
    <property type="entry name" value="MAJOR FACILITATOR SUPERFAMILY MULTIDRUG TRANSPORTER MFSC"/>
    <property type="match status" value="1"/>
</dbReference>
<evidence type="ECO:0000256" key="1">
    <source>
        <dbReference type="ARBA" id="ARBA00004141"/>
    </source>
</evidence>
<feature type="transmembrane region" description="Helical" evidence="7">
    <location>
        <begin position="100"/>
        <end position="116"/>
    </location>
</feature>
<dbReference type="SUPFAM" id="SSF103473">
    <property type="entry name" value="MFS general substrate transporter"/>
    <property type="match status" value="1"/>
</dbReference>
<feature type="transmembrane region" description="Helical" evidence="7">
    <location>
        <begin position="327"/>
        <end position="350"/>
    </location>
</feature>
<dbReference type="InterPro" id="IPR020846">
    <property type="entry name" value="MFS_dom"/>
</dbReference>
<gene>
    <name evidence="9" type="ORF">GO998_18470</name>
</gene>
<feature type="transmembrane region" description="Helical" evidence="7">
    <location>
        <begin position="159"/>
        <end position="178"/>
    </location>
</feature>
<dbReference type="Gene3D" id="1.20.1250.20">
    <property type="entry name" value="MFS general substrate transporter like domains"/>
    <property type="match status" value="1"/>
</dbReference>
<feature type="transmembrane region" description="Helical" evidence="7">
    <location>
        <begin position="491"/>
        <end position="509"/>
    </location>
</feature>
<reference evidence="9 10" key="1">
    <citation type="journal article" date="2021" name="Phytopathology">
        <title>Complete genome sequence of Ralstonia syzygii subsp. indonesiensis strain LLRS-1, isolated from wilted tobacco in China.</title>
        <authorList>
            <person name="Lu C.H."/>
            <person name="Li J.Y."/>
            <person name="Mi M.G."/>
            <person name="Lin Z.L."/>
            <person name="Jiang N."/>
            <person name="Gai X."/>
            <person name="Ma J.H."/>
            <person name="Lei L.P."/>
            <person name="Xia Z.Y."/>
        </authorList>
    </citation>
    <scope>NUCLEOTIDE SEQUENCE [LARGE SCALE GENOMIC DNA]</scope>
    <source>
        <strain evidence="9 10">LLRS-1</strain>
    </source>
</reference>
<evidence type="ECO:0000256" key="7">
    <source>
        <dbReference type="SAM" id="Phobius"/>
    </source>
</evidence>